<organism evidence="2 3">
    <name type="scientific">Arabis nemorensis</name>
    <dbReference type="NCBI Taxonomy" id="586526"/>
    <lineage>
        <taxon>Eukaryota</taxon>
        <taxon>Viridiplantae</taxon>
        <taxon>Streptophyta</taxon>
        <taxon>Embryophyta</taxon>
        <taxon>Tracheophyta</taxon>
        <taxon>Spermatophyta</taxon>
        <taxon>Magnoliopsida</taxon>
        <taxon>eudicotyledons</taxon>
        <taxon>Gunneridae</taxon>
        <taxon>Pentapetalae</taxon>
        <taxon>rosids</taxon>
        <taxon>malvids</taxon>
        <taxon>Brassicales</taxon>
        <taxon>Brassicaceae</taxon>
        <taxon>Arabideae</taxon>
        <taxon>Arabis</taxon>
    </lineage>
</organism>
<dbReference type="CDD" id="cd22157">
    <property type="entry name" value="F-box_AtFBW1-like"/>
    <property type="match status" value="1"/>
</dbReference>
<dbReference type="Proteomes" id="UP000489600">
    <property type="component" value="Unassembled WGS sequence"/>
</dbReference>
<dbReference type="NCBIfam" id="TIGR01640">
    <property type="entry name" value="F_box_assoc_1"/>
    <property type="match status" value="1"/>
</dbReference>
<dbReference type="AlphaFoldDB" id="A0A565B788"/>
<dbReference type="OrthoDB" id="1108318at2759"/>
<dbReference type="InterPro" id="IPR013187">
    <property type="entry name" value="F-box-assoc_dom_typ3"/>
</dbReference>
<dbReference type="Gene3D" id="1.20.1280.50">
    <property type="match status" value="1"/>
</dbReference>
<sequence>MLDSVPLELKLEILIRLPAKSLAKFRCVSKMWSSITRSPEFVRSFFSISSSRPRFVVALSNGLCNSNKERLVFLFSYEEDEYSSSLVPNFDMALPCVGFSSLVGYCTSLHGFLAVEASGGLMICNPSTEQIVTLPERARYVGYDPIDNQHKAFSMSLSIRFGPIDTRAHQVLTIGQDGGWRHIEPPSTMPSYTPVSVAVSIDGFVYYGAHSPKRPMNPGIVCFHVRSEKLSYIKAPPDILRDGNESTFIEYKGKLASVVPDKTLAVPRFHRFDLWILEDVEKHEWSKKTCEIPLSVWDVVGGFKMSFPGTNKAGELIMAPTILSRNVQSFYIFYYNVETRNTRTVSLHGIGDNQEFRRSYGFVDSGECHVHISPQHIESIAFFKNPTT</sequence>
<gene>
    <name evidence="2" type="ORF">ANE_LOCUS7184</name>
</gene>
<evidence type="ECO:0000259" key="1">
    <source>
        <dbReference type="PROSITE" id="PS50181"/>
    </source>
</evidence>
<dbReference type="EMBL" id="CABITT030000003">
    <property type="protein sequence ID" value="VVA96739.1"/>
    <property type="molecule type" value="Genomic_DNA"/>
</dbReference>
<dbReference type="Pfam" id="PF00646">
    <property type="entry name" value="F-box"/>
    <property type="match status" value="1"/>
</dbReference>
<proteinExistence type="predicted"/>
<evidence type="ECO:0000313" key="2">
    <source>
        <dbReference type="EMBL" id="VVA96739.1"/>
    </source>
</evidence>
<dbReference type="PANTHER" id="PTHR31111:SF111">
    <property type="entry name" value="F-BOX DOMAIN-CONTAINING PROTEIN"/>
    <property type="match status" value="1"/>
</dbReference>
<dbReference type="SUPFAM" id="SSF81383">
    <property type="entry name" value="F-box domain"/>
    <property type="match status" value="1"/>
</dbReference>
<accession>A0A565B788</accession>
<dbReference type="Pfam" id="PF08268">
    <property type="entry name" value="FBA_3"/>
    <property type="match status" value="1"/>
</dbReference>
<reference evidence="2" key="1">
    <citation type="submission" date="2019-07" db="EMBL/GenBank/DDBJ databases">
        <authorList>
            <person name="Dittberner H."/>
        </authorList>
    </citation>
    <scope>NUCLEOTIDE SEQUENCE [LARGE SCALE GENOMIC DNA]</scope>
</reference>
<name>A0A565B788_9BRAS</name>
<evidence type="ECO:0000313" key="3">
    <source>
        <dbReference type="Proteomes" id="UP000489600"/>
    </source>
</evidence>
<dbReference type="SMART" id="SM00256">
    <property type="entry name" value="FBOX"/>
    <property type="match status" value="1"/>
</dbReference>
<comment type="caution">
    <text evidence="2">The sequence shown here is derived from an EMBL/GenBank/DDBJ whole genome shotgun (WGS) entry which is preliminary data.</text>
</comment>
<dbReference type="PANTHER" id="PTHR31111">
    <property type="entry name" value="BNAA05G37150D PROTEIN-RELATED"/>
    <property type="match status" value="1"/>
</dbReference>
<dbReference type="PROSITE" id="PS50181">
    <property type="entry name" value="FBOX"/>
    <property type="match status" value="1"/>
</dbReference>
<dbReference type="InterPro" id="IPR036047">
    <property type="entry name" value="F-box-like_dom_sf"/>
</dbReference>
<dbReference type="InterPro" id="IPR001810">
    <property type="entry name" value="F-box_dom"/>
</dbReference>
<dbReference type="InterPro" id="IPR017451">
    <property type="entry name" value="F-box-assoc_interact_dom"/>
</dbReference>
<keyword evidence="3" id="KW-1185">Reference proteome</keyword>
<feature type="domain" description="F-box" evidence="1">
    <location>
        <begin position="1"/>
        <end position="45"/>
    </location>
</feature>
<protein>
    <recommendedName>
        <fullName evidence="1">F-box domain-containing protein</fullName>
    </recommendedName>
</protein>